<evidence type="ECO:0000259" key="14">
    <source>
        <dbReference type="PROSITE" id="PS50011"/>
    </source>
</evidence>
<keyword evidence="8 11" id="KW-0547">Nucleotide-binding</keyword>
<evidence type="ECO:0000256" key="6">
    <source>
        <dbReference type="ARBA" id="ARBA00022640"/>
    </source>
</evidence>
<feature type="domain" description="Protein kinase" evidence="14">
    <location>
        <begin position="496"/>
        <end position="774"/>
    </location>
</feature>
<dbReference type="InterPro" id="IPR000850">
    <property type="entry name" value="Adenylat/UMP-CMP_kin"/>
</dbReference>
<dbReference type="NCBIfam" id="TIGR01351">
    <property type="entry name" value="adk"/>
    <property type="match status" value="1"/>
</dbReference>
<evidence type="ECO:0000256" key="13">
    <source>
        <dbReference type="SAM" id="Phobius"/>
    </source>
</evidence>
<dbReference type="InterPro" id="IPR000719">
    <property type="entry name" value="Prot_kinase_dom"/>
</dbReference>
<evidence type="ECO:0000256" key="8">
    <source>
        <dbReference type="ARBA" id="ARBA00022741"/>
    </source>
</evidence>
<reference evidence="15 16" key="1">
    <citation type="submission" date="2023-10" db="EMBL/GenBank/DDBJ databases">
        <title>Chromosome-scale genome assembly provides insights into flower coloration mechanisms of Canna indica.</title>
        <authorList>
            <person name="Li C."/>
        </authorList>
    </citation>
    <scope>NUCLEOTIDE SEQUENCE [LARGE SCALE GENOMIC DNA]</scope>
    <source>
        <tissue evidence="15">Flower</tissue>
    </source>
</reference>
<comment type="catalytic activity">
    <reaction evidence="1">
        <text>AMP + ATP = 2 ADP</text>
        <dbReference type="Rhea" id="RHEA:12973"/>
        <dbReference type="ChEBI" id="CHEBI:30616"/>
        <dbReference type="ChEBI" id="CHEBI:456215"/>
        <dbReference type="ChEBI" id="CHEBI:456216"/>
        <dbReference type="EC" id="2.7.4.3"/>
    </reaction>
</comment>
<evidence type="ECO:0000256" key="1">
    <source>
        <dbReference type="ARBA" id="ARBA00000582"/>
    </source>
</evidence>
<dbReference type="GO" id="GO:0004017">
    <property type="term" value="F:AMP kinase activity"/>
    <property type="evidence" value="ECO:0007669"/>
    <property type="project" value="UniProtKB-EC"/>
</dbReference>
<dbReference type="SUPFAM" id="SSF56112">
    <property type="entry name" value="Protein kinase-like (PK-like)"/>
    <property type="match status" value="1"/>
</dbReference>
<comment type="subcellular location">
    <subcellularLocation>
        <location evidence="2">Plastid</location>
        <location evidence="2">Chloroplast</location>
    </subcellularLocation>
</comment>
<dbReference type="FunFam" id="3.40.50.300:FF:001694">
    <property type="entry name" value="Adenylate kinase, chloroplastic"/>
    <property type="match status" value="1"/>
</dbReference>
<keyword evidence="13" id="KW-0472">Membrane</keyword>
<evidence type="ECO:0000256" key="2">
    <source>
        <dbReference type="ARBA" id="ARBA00004229"/>
    </source>
</evidence>
<evidence type="ECO:0000313" key="15">
    <source>
        <dbReference type="EMBL" id="WOL04478.1"/>
    </source>
</evidence>
<protein>
    <recommendedName>
        <fullName evidence="4">adenylate kinase</fullName>
        <ecNumber evidence="4">2.7.4.3</ecNumber>
    </recommendedName>
</protein>
<proteinExistence type="inferred from homology"/>
<dbReference type="CDD" id="cd01428">
    <property type="entry name" value="ADK"/>
    <property type="match status" value="1"/>
</dbReference>
<keyword evidence="10 11" id="KW-0067">ATP-binding</keyword>
<name>A0AAQ3KC53_9LILI</name>
<dbReference type="HAMAP" id="MF_00235">
    <property type="entry name" value="Adenylate_kinase_Adk"/>
    <property type="match status" value="1"/>
</dbReference>
<sequence length="1110" mass="121290">MKNDNGPRLMGNSRRHYHKLAANVMSKRNFSLSIPTTDYNDILCQVPTPIPISFPMSSSELTKLLHLFLPLLCLSVPAVVFSSPFSTLGIARSYDDTLVCALVPSPVAYRYQLNCTSIHSRVQRSYSDDVSYAAVAAGNGFLCGLTTSTADGSCTMRWWEFHRNGSEDYEKRVYWGPALASLASGETHVCGLIGGGNRLQCWRWPELDIPARLNFSEIAVGRDFVCGRQLGGGSVRCFGSDAEVVGKEPPGSFDMVSAGTWHVCGASDGGKLICWGAGAPELNPAPLDVAAMALGENSTCVLRSNGTVLCWGEASRPPDHLASEQFIAIQARGDAICGIMAINYSVVCWGNKLFRGNHTVYGSVMPGTCSPTASCSCGVLPDSGTMCAPEEGICQSCKLQLSSNSNSSSKQESGGGNKKRLLLLVLGSVGFGVGLLALLSFLVSLSSKNQSSGRVYNALRLTRRRRPSTNPLDGQSSSRTVEEFSLKFILEVTDSFSEVNKIGSGSFGAVYRAKLPGGCQVAIKRADISVPATASTTSSSSRRHEKLRRRDEQQRERAFWSELAVLSRVNHKNLVRLLGFCRESGERVLVYEYMANGTLHDHLHRRPVAPPSPLSSWTARLQIALDAARGIEYLHTYAVPAIIHRDIKSSNILLDERWTAKVADFGVSLTSAEEEGSVAAAGTVGYMDPEYYRLRRLTEKSDVYSFGVVLLELVTGCKAIHRSQEIEGEELEEEEEENEGSSTPRNVVEMAVPWIEADEVTRVMDRRVAPASAVEAEAVAYVGINYRVTIVVDKVGKAKRWGEKSSLSQREAMAAFALPSVLAMTPSKPSPSRSLSPSTPNSRGAVRFSHCSEPSKSSLNRQINRGHRLYSRSTSNPLAATPQLTKVVALMTTEKPLKVMISGAPASGKGTQCELITKKYGLVHIAAGDLLRAEIAASSEKGKRAKEYMENGKLVPDDIVVMMVKERLQQSDAQKNGWLLDGYPRSLSQAKALEDHGIRPDIFLLLHVSEERLVERVVGRRLDPVTGKIYHLKYSPPENEEIASRLTQRFDDTEEKVKLRLQTHHQNVEAVLLIYKDITVKINGDLPMEDVFVEIDTALSSIVGMKSKKS</sequence>
<organism evidence="15 16">
    <name type="scientific">Canna indica</name>
    <name type="common">Indian-shot</name>
    <dbReference type="NCBI Taxonomy" id="4628"/>
    <lineage>
        <taxon>Eukaryota</taxon>
        <taxon>Viridiplantae</taxon>
        <taxon>Streptophyta</taxon>
        <taxon>Embryophyta</taxon>
        <taxon>Tracheophyta</taxon>
        <taxon>Spermatophyta</taxon>
        <taxon>Magnoliopsida</taxon>
        <taxon>Liliopsida</taxon>
        <taxon>Zingiberales</taxon>
        <taxon>Cannaceae</taxon>
        <taxon>Canna</taxon>
    </lineage>
</organism>
<keyword evidence="5" id="KW-0150">Chloroplast</keyword>
<dbReference type="Pfam" id="PF00406">
    <property type="entry name" value="ADK"/>
    <property type="match status" value="1"/>
</dbReference>
<evidence type="ECO:0000256" key="12">
    <source>
        <dbReference type="SAM" id="MobiDB-lite"/>
    </source>
</evidence>
<evidence type="ECO:0000256" key="10">
    <source>
        <dbReference type="ARBA" id="ARBA00022840"/>
    </source>
</evidence>
<dbReference type="Pfam" id="PF00069">
    <property type="entry name" value="Pkinase"/>
    <property type="match status" value="1"/>
</dbReference>
<dbReference type="InterPro" id="IPR009091">
    <property type="entry name" value="RCC1/BLIP-II"/>
</dbReference>
<dbReference type="InterPro" id="IPR008271">
    <property type="entry name" value="Ser/Thr_kinase_AS"/>
</dbReference>
<feature type="compositionally biased region" description="Polar residues" evidence="12">
    <location>
        <begin position="852"/>
        <end position="863"/>
    </location>
</feature>
<dbReference type="PANTHER" id="PTHR46146">
    <property type="entry name" value="SERINE/THREONINE-PROTEIN KINASE-LIKE PROTEIN CCR4"/>
    <property type="match status" value="1"/>
</dbReference>
<feature type="compositionally biased region" description="Acidic residues" evidence="12">
    <location>
        <begin position="726"/>
        <end position="739"/>
    </location>
</feature>
<dbReference type="PROSITE" id="PS00107">
    <property type="entry name" value="PROTEIN_KINASE_ATP"/>
    <property type="match status" value="1"/>
</dbReference>
<feature type="region of interest" description="Disordered" evidence="12">
    <location>
        <begin position="825"/>
        <end position="863"/>
    </location>
</feature>
<dbReference type="Pfam" id="PF13540">
    <property type="entry name" value="RCC1_2"/>
    <property type="match status" value="1"/>
</dbReference>
<dbReference type="SUPFAM" id="SSF52540">
    <property type="entry name" value="P-loop containing nucleoside triphosphate hydrolases"/>
    <property type="match status" value="1"/>
</dbReference>
<keyword evidence="9" id="KW-0418">Kinase</keyword>
<gene>
    <name evidence="15" type="ORF">Cni_G13199</name>
</gene>
<feature type="transmembrane region" description="Helical" evidence="13">
    <location>
        <begin position="421"/>
        <end position="443"/>
    </location>
</feature>
<dbReference type="PANTHER" id="PTHR46146:SF4">
    <property type="entry name" value="SERINE_THREONINE-PROTEIN KINASE-LIKE PROTEIN CCR4"/>
    <property type="match status" value="1"/>
</dbReference>
<dbReference type="PROSITE" id="PS50011">
    <property type="entry name" value="PROTEIN_KINASE_DOM"/>
    <property type="match status" value="1"/>
</dbReference>
<dbReference type="GO" id="GO:0004672">
    <property type="term" value="F:protein kinase activity"/>
    <property type="evidence" value="ECO:0007669"/>
    <property type="project" value="InterPro"/>
</dbReference>
<keyword evidence="13" id="KW-0812">Transmembrane</keyword>
<feature type="compositionally biased region" description="Low complexity" evidence="12">
    <location>
        <begin position="826"/>
        <end position="842"/>
    </location>
</feature>
<dbReference type="Gene3D" id="2.130.10.30">
    <property type="entry name" value="Regulator of chromosome condensation 1/beta-lactamase-inhibitor protein II"/>
    <property type="match status" value="1"/>
</dbReference>
<dbReference type="SUPFAM" id="SSF50985">
    <property type="entry name" value="RCC1/BLIP-II"/>
    <property type="match status" value="1"/>
</dbReference>
<dbReference type="InterPro" id="IPR017441">
    <property type="entry name" value="Protein_kinase_ATP_BS"/>
</dbReference>
<keyword evidence="16" id="KW-1185">Reference proteome</keyword>
<keyword evidence="13" id="KW-1133">Transmembrane helix</keyword>
<evidence type="ECO:0000313" key="16">
    <source>
        <dbReference type="Proteomes" id="UP001327560"/>
    </source>
</evidence>
<dbReference type="InterPro" id="IPR033690">
    <property type="entry name" value="Adenylat_kinase_CS"/>
</dbReference>
<feature type="transmembrane region" description="Helical" evidence="13">
    <location>
        <begin position="64"/>
        <end position="85"/>
    </location>
</feature>
<dbReference type="InterPro" id="IPR027417">
    <property type="entry name" value="P-loop_NTPase"/>
</dbReference>
<dbReference type="Gene3D" id="3.40.50.300">
    <property type="entry name" value="P-loop containing nucleotide triphosphate hydrolases"/>
    <property type="match status" value="1"/>
</dbReference>
<evidence type="ECO:0000256" key="3">
    <source>
        <dbReference type="ARBA" id="ARBA00007220"/>
    </source>
</evidence>
<dbReference type="Gene3D" id="3.30.200.20">
    <property type="entry name" value="Phosphorylase Kinase, domain 1"/>
    <property type="match status" value="1"/>
</dbReference>
<dbReference type="Proteomes" id="UP001327560">
    <property type="component" value="Chromosome 4"/>
</dbReference>
<dbReference type="SMART" id="SM00220">
    <property type="entry name" value="S_TKc"/>
    <property type="match status" value="1"/>
</dbReference>
<dbReference type="AlphaFoldDB" id="A0AAQ3KC53"/>
<dbReference type="InterPro" id="IPR011009">
    <property type="entry name" value="Kinase-like_dom_sf"/>
</dbReference>
<dbReference type="EC" id="2.7.4.3" evidence="4"/>
<evidence type="ECO:0000256" key="4">
    <source>
        <dbReference type="ARBA" id="ARBA00012955"/>
    </source>
</evidence>
<dbReference type="Gene3D" id="1.10.510.10">
    <property type="entry name" value="Transferase(Phosphotransferase) domain 1"/>
    <property type="match status" value="1"/>
</dbReference>
<dbReference type="GO" id="GO:0009507">
    <property type="term" value="C:chloroplast"/>
    <property type="evidence" value="ECO:0007669"/>
    <property type="project" value="UniProtKB-SubCell"/>
</dbReference>
<comment type="similarity">
    <text evidence="3">Belongs to the adenylate kinase family.</text>
</comment>
<dbReference type="PRINTS" id="PR00094">
    <property type="entry name" value="ADENYLTKNASE"/>
</dbReference>
<dbReference type="InterPro" id="IPR036193">
    <property type="entry name" value="ADK_active_lid_dom_sf"/>
</dbReference>
<keyword evidence="7" id="KW-0808">Transferase</keyword>
<dbReference type="EMBL" id="CP136893">
    <property type="protein sequence ID" value="WOL04478.1"/>
    <property type="molecule type" value="Genomic_DNA"/>
</dbReference>
<accession>A0AAQ3KC53</accession>
<dbReference type="InterPro" id="IPR006259">
    <property type="entry name" value="Adenyl_kin_sub"/>
</dbReference>
<feature type="binding site" evidence="11">
    <location>
        <position position="524"/>
    </location>
    <ligand>
        <name>ATP</name>
        <dbReference type="ChEBI" id="CHEBI:30616"/>
    </ligand>
</feature>
<evidence type="ECO:0000256" key="7">
    <source>
        <dbReference type="ARBA" id="ARBA00022679"/>
    </source>
</evidence>
<evidence type="ECO:0000256" key="11">
    <source>
        <dbReference type="PROSITE-ProRule" id="PRU10141"/>
    </source>
</evidence>
<feature type="region of interest" description="Disordered" evidence="12">
    <location>
        <begin position="725"/>
        <end position="744"/>
    </location>
</feature>
<keyword evidence="6" id="KW-0934">Plastid</keyword>
<dbReference type="PROSITE" id="PS00113">
    <property type="entry name" value="ADENYLATE_KINASE"/>
    <property type="match status" value="1"/>
</dbReference>
<evidence type="ECO:0000256" key="9">
    <source>
        <dbReference type="ARBA" id="ARBA00022777"/>
    </source>
</evidence>
<dbReference type="GO" id="GO:0005524">
    <property type="term" value="F:ATP binding"/>
    <property type="evidence" value="ECO:0007669"/>
    <property type="project" value="UniProtKB-UniRule"/>
</dbReference>
<dbReference type="PROSITE" id="PS00108">
    <property type="entry name" value="PROTEIN_KINASE_ST"/>
    <property type="match status" value="1"/>
</dbReference>
<dbReference type="SUPFAM" id="SSF57774">
    <property type="entry name" value="Microbial and mitochondrial ADK, insert 'zinc finger' domain"/>
    <property type="match status" value="1"/>
</dbReference>
<evidence type="ECO:0000256" key="5">
    <source>
        <dbReference type="ARBA" id="ARBA00022528"/>
    </source>
</evidence>